<organism evidence="1 2">
    <name type="scientific">Pristionchus mayeri</name>
    <dbReference type="NCBI Taxonomy" id="1317129"/>
    <lineage>
        <taxon>Eukaryota</taxon>
        <taxon>Metazoa</taxon>
        <taxon>Ecdysozoa</taxon>
        <taxon>Nematoda</taxon>
        <taxon>Chromadorea</taxon>
        <taxon>Rhabditida</taxon>
        <taxon>Rhabditina</taxon>
        <taxon>Diplogasteromorpha</taxon>
        <taxon>Diplogasteroidea</taxon>
        <taxon>Neodiplogasteridae</taxon>
        <taxon>Pristionchus</taxon>
    </lineage>
</organism>
<dbReference type="AlphaFoldDB" id="A0AAN5DBD4"/>
<protein>
    <submittedName>
        <fullName evidence="1">Uncharacterized protein</fullName>
    </submittedName>
</protein>
<keyword evidence="2" id="KW-1185">Reference proteome</keyword>
<comment type="caution">
    <text evidence="1">The sequence shown here is derived from an EMBL/GenBank/DDBJ whole genome shotgun (WGS) entry which is preliminary data.</text>
</comment>
<accession>A0AAN5DBD4</accession>
<sequence>PPHAALCLLEWSECLHVHFLRYFLRHLGGSGCDSCSHGRSCCRSGGSRVSVGRTDGSVRRLLYLSFSDLFLLL</sequence>
<evidence type="ECO:0000313" key="1">
    <source>
        <dbReference type="EMBL" id="GMR59993.1"/>
    </source>
</evidence>
<proteinExistence type="predicted"/>
<evidence type="ECO:0000313" key="2">
    <source>
        <dbReference type="Proteomes" id="UP001328107"/>
    </source>
</evidence>
<dbReference type="Proteomes" id="UP001328107">
    <property type="component" value="Unassembled WGS sequence"/>
</dbReference>
<feature type="non-terminal residue" evidence="1">
    <location>
        <position position="73"/>
    </location>
</feature>
<gene>
    <name evidence="1" type="ORF">PMAYCL1PPCAC_30188</name>
</gene>
<dbReference type="EMBL" id="BTRK01000006">
    <property type="protein sequence ID" value="GMR59993.1"/>
    <property type="molecule type" value="Genomic_DNA"/>
</dbReference>
<name>A0AAN5DBD4_9BILA</name>
<reference evidence="2" key="1">
    <citation type="submission" date="2022-10" db="EMBL/GenBank/DDBJ databases">
        <title>Genome assembly of Pristionchus species.</title>
        <authorList>
            <person name="Yoshida K."/>
            <person name="Sommer R.J."/>
        </authorList>
    </citation>
    <scope>NUCLEOTIDE SEQUENCE [LARGE SCALE GENOMIC DNA]</scope>
    <source>
        <strain evidence="2">RS5460</strain>
    </source>
</reference>
<feature type="non-terminal residue" evidence="1">
    <location>
        <position position="1"/>
    </location>
</feature>